<dbReference type="SMART" id="SM00530">
    <property type="entry name" value="HTH_XRE"/>
    <property type="match status" value="1"/>
</dbReference>
<dbReference type="Proteomes" id="UP000215199">
    <property type="component" value="Unassembled WGS sequence"/>
</dbReference>
<dbReference type="EMBL" id="NMUL01000060">
    <property type="protein sequence ID" value="OXM60514.1"/>
    <property type="molecule type" value="Genomic_DNA"/>
</dbReference>
<name>A0A229SP00_9PSEU</name>
<dbReference type="GO" id="GO:0003677">
    <property type="term" value="F:DNA binding"/>
    <property type="evidence" value="ECO:0007669"/>
    <property type="project" value="InterPro"/>
</dbReference>
<dbReference type="AlphaFoldDB" id="A0A229SP00"/>
<organism evidence="2 3">
    <name type="scientific">Amycolatopsis vastitatis</name>
    <dbReference type="NCBI Taxonomy" id="1905142"/>
    <lineage>
        <taxon>Bacteria</taxon>
        <taxon>Bacillati</taxon>
        <taxon>Actinomycetota</taxon>
        <taxon>Actinomycetes</taxon>
        <taxon>Pseudonocardiales</taxon>
        <taxon>Pseudonocardiaceae</taxon>
        <taxon>Amycolatopsis</taxon>
    </lineage>
</organism>
<dbReference type="Gene3D" id="1.10.260.40">
    <property type="entry name" value="lambda repressor-like DNA-binding domains"/>
    <property type="match status" value="1"/>
</dbReference>
<feature type="domain" description="HTH cro/C1-type" evidence="1">
    <location>
        <begin position="42"/>
        <end position="92"/>
    </location>
</feature>
<dbReference type="Pfam" id="PF13560">
    <property type="entry name" value="HTH_31"/>
    <property type="match status" value="1"/>
</dbReference>
<dbReference type="PROSITE" id="PS50943">
    <property type="entry name" value="HTH_CROC1"/>
    <property type="match status" value="1"/>
</dbReference>
<dbReference type="InterPro" id="IPR010982">
    <property type="entry name" value="Lambda_DNA-bd_dom_sf"/>
</dbReference>
<keyword evidence="3" id="KW-1185">Reference proteome</keyword>
<gene>
    <name evidence="2" type="ORF">CF165_42340</name>
</gene>
<evidence type="ECO:0000313" key="3">
    <source>
        <dbReference type="Proteomes" id="UP000215199"/>
    </source>
</evidence>
<dbReference type="PANTHER" id="PTHR35010:SF2">
    <property type="entry name" value="BLL4672 PROTEIN"/>
    <property type="match status" value="1"/>
</dbReference>
<dbReference type="PANTHER" id="PTHR35010">
    <property type="entry name" value="BLL4672 PROTEIN-RELATED"/>
    <property type="match status" value="1"/>
</dbReference>
<dbReference type="OrthoDB" id="4790304at2"/>
<dbReference type="Gene3D" id="3.30.450.180">
    <property type="match status" value="1"/>
</dbReference>
<comment type="caution">
    <text evidence="2">The sequence shown here is derived from an EMBL/GenBank/DDBJ whole genome shotgun (WGS) entry which is preliminary data.</text>
</comment>
<protein>
    <submittedName>
        <fullName evidence="2">Transcriptional regulator</fullName>
    </submittedName>
</protein>
<evidence type="ECO:0000313" key="2">
    <source>
        <dbReference type="EMBL" id="OXM60514.1"/>
    </source>
</evidence>
<dbReference type="InterPro" id="IPR041413">
    <property type="entry name" value="MLTR_LBD"/>
</dbReference>
<reference evidence="3" key="1">
    <citation type="submission" date="2017-07" db="EMBL/GenBank/DDBJ databases">
        <title>Comparative genome mining reveals phylogenetic distribution patterns of secondary metabolites in Amycolatopsis.</title>
        <authorList>
            <person name="Adamek M."/>
            <person name="Alanjary M."/>
            <person name="Sales-Ortells H."/>
            <person name="Goodfellow M."/>
            <person name="Bull A.T."/>
            <person name="Kalinowski J."/>
            <person name="Ziemert N."/>
        </authorList>
    </citation>
    <scope>NUCLEOTIDE SEQUENCE [LARGE SCALE GENOMIC DNA]</scope>
    <source>
        <strain evidence="3">H5</strain>
    </source>
</reference>
<evidence type="ECO:0000259" key="1">
    <source>
        <dbReference type="PROSITE" id="PS50943"/>
    </source>
</evidence>
<dbReference type="InterPro" id="IPR001387">
    <property type="entry name" value="Cro/C1-type_HTH"/>
</dbReference>
<sequence>MVAPPVGEFVTADRGQQLCPGVCGSELTPADLGLPQGDPGTRRVAGLRREEVAASVAISHDYYTRIEQGRLAPSEPALEAIAHTLRLTADQRTYVEGLAQQADRRTPPRRRSNPVRPQLQRLLDQLIDTPAFVVGKYLDILAWNPLAAALLIDVDKMAPHERSYIRMMFTDPRMKDYYEDWESMARTGVALLRMQAVENPADPRLATLVGELSVSHPQFRRWWAARDVARQEFGTKTVRHPELGDLTVDWDGFQWAGDPDQQLIVWSAEPGSPTHEKFRILSSWIAATSPSAHDAPTGRP</sequence>
<dbReference type="Pfam" id="PF17765">
    <property type="entry name" value="MLTR_LBD"/>
    <property type="match status" value="1"/>
</dbReference>
<proteinExistence type="predicted"/>
<accession>A0A229SP00</accession>
<dbReference type="SUPFAM" id="SSF47413">
    <property type="entry name" value="lambda repressor-like DNA-binding domains"/>
    <property type="match status" value="1"/>
</dbReference>
<dbReference type="CDD" id="cd00093">
    <property type="entry name" value="HTH_XRE"/>
    <property type="match status" value="1"/>
</dbReference>